<name>A0A2N5N6L7_9BACL</name>
<sequence>MCCRRAADRRRVEASPFTQTTRRIMMKVRHGQRSAARQGNRNRPQPSALLIFNLQGEAMPA</sequence>
<protein>
    <submittedName>
        <fullName evidence="2">Uncharacterized protein</fullName>
    </submittedName>
</protein>
<dbReference type="Proteomes" id="UP000234789">
    <property type="component" value="Unassembled WGS sequence"/>
</dbReference>
<dbReference type="AlphaFoldDB" id="A0A2N5N6L7"/>
<feature type="region of interest" description="Disordered" evidence="1">
    <location>
        <begin position="28"/>
        <end position="47"/>
    </location>
</feature>
<feature type="compositionally biased region" description="Polar residues" evidence="1">
    <location>
        <begin position="35"/>
        <end position="45"/>
    </location>
</feature>
<proteinExistence type="predicted"/>
<evidence type="ECO:0000313" key="2">
    <source>
        <dbReference type="EMBL" id="PLT45994.1"/>
    </source>
</evidence>
<reference evidence="2 3" key="1">
    <citation type="submission" date="2017-05" db="EMBL/GenBank/DDBJ databases">
        <title>Functional genome analysis of Paenibacillus pasadenensis strain R16: insights on endophytic life style and antifungal activity.</title>
        <authorList>
            <person name="Passera A."/>
            <person name="Marcolungo L."/>
            <person name="Casati P."/>
            <person name="Brasca M."/>
            <person name="Quaglino F."/>
            <person name="Delledonne M."/>
        </authorList>
    </citation>
    <scope>NUCLEOTIDE SEQUENCE [LARGE SCALE GENOMIC DNA]</scope>
    <source>
        <strain evidence="2 3">R16</strain>
    </source>
</reference>
<accession>A0A2N5N6L7</accession>
<organism evidence="2 3">
    <name type="scientific">Paenibacillus pasadenensis</name>
    <dbReference type="NCBI Taxonomy" id="217090"/>
    <lineage>
        <taxon>Bacteria</taxon>
        <taxon>Bacillati</taxon>
        <taxon>Bacillota</taxon>
        <taxon>Bacilli</taxon>
        <taxon>Bacillales</taxon>
        <taxon>Paenibacillaceae</taxon>
        <taxon>Paenibacillus</taxon>
    </lineage>
</organism>
<gene>
    <name evidence="2" type="ORF">B8V81_4425</name>
</gene>
<dbReference type="EMBL" id="NFEZ01000004">
    <property type="protein sequence ID" value="PLT45994.1"/>
    <property type="molecule type" value="Genomic_DNA"/>
</dbReference>
<comment type="caution">
    <text evidence="2">The sequence shown here is derived from an EMBL/GenBank/DDBJ whole genome shotgun (WGS) entry which is preliminary data.</text>
</comment>
<keyword evidence="3" id="KW-1185">Reference proteome</keyword>
<evidence type="ECO:0000256" key="1">
    <source>
        <dbReference type="SAM" id="MobiDB-lite"/>
    </source>
</evidence>
<evidence type="ECO:0000313" key="3">
    <source>
        <dbReference type="Proteomes" id="UP000234789"/>
    </source>
</evidence>